<proteinExistence type="predicted"/>
<dbReference type="Proteomes" id="UP001476583">
    <property type="component" value="Chromosome"/>
</dbReference>
<accession>A0ABZ2RLW8</accession>
<dbReference type="PROSITE" id="PS51257">
    <property type="entry name" value="PROKAR_LIPOPROTEIN"/>
    <property type="match status" value="1"/>
</dbReference>
<organism evidence="1 2">
    <name type="scientific">Ectopseudomonas mendocina</name>
    <name type="common">Pseudomonas mendocina</name>
    <dbReference type="NCBI Taxonomy" id="300"/>
    <lineage>
        <taxon>Bacteria</taxon>
        <taxon>Pseudomonadati</taxon>
        <taxon>Pseudomonadota</taxon>
        <taxon>Gammaproteobacteria</taxon>
        <taxon>Pseudomonadales</taxon>
        <taxon>Pseudomonadaceae</taxon>
        <taxon>Ectopseudomonas</taxon>
    </lineage>
</organism>
<dbReference type="Pfam" id="PF06097">
    <property type="entry name" value="DUF945"/>
    <property type="match status" value="1"/>
</dbReference>
<evidence type="ECO:0000313" key="2">
    <source>
        <dbReference type="Proteomes" id="UP001476583"/>
    </source>
</evidence>
<protein>
    <submittedName>
        <fullName evidence="1">YdgA family protein</fullName>
    </submittedName>
</protein>
<dbReference type="EMBL" id="CP148074">
    <property type="protein sequence ID" value="WXL27517.1"/>
    <property type="molecule type" value="Genomic_DNA"/>
</dbReference>
<keyword evidence="2" id="KW-1185">Reference proteome</keyword>
<dbReference type="InterPro" id="IPR010352">
    <property type="entry name" value="DUF945"/>
</dbReference>
<evidence type="ECO:0000313" key="1">
    <source>
        <dbReference type="EMBL" id="WXL27517.1"/>
    </source>
</evidence>
<sequence>MKKYILGAAIAVGAIGCAGAWYTGKVLPDVLQASINQANQELAKSLPSLGVNGTIELTSLETHFFSSSARYKVRLDIPDENGKQVSTELYFTDKLDHGPFPLSRLLRMKLSPVMAESNFELESSPELAKWFAATNGVAPVSGNLSVSYSQAIEGDLRMEKALATLPDETRIDFSGLDLRIESSAGADRVKSSGLMAQLKVSAPIETGETLHIDMQDLTFSSNLKRGGGDFYFGGTDGKIASLSFAVDDEQPLLIKALGYDSQSSEIGNMLSQRDAYHTGMISYQGQDIGTAEAVMQVSNIDTSVAKSLLEFYGELLKQDQSNSSELTPEQEERLLAEVNKLLAGKPMFTLEKLALKTANGQADVRLSLNLDKPESFELEAPELTRQLLTKLDFNFTLSKKLIEDVVGVQAALAGLTDPQAVAQQAKMSSQMAGIMAMSTGLATVNDETISSALSYANGQVTFNGKQMPLEQFVVLLMNASSGFMGHQP</sequence>
<gene>
    <name evidence="1" type="ORF">WG219_08700</name>
</gene>
<reference evidence="1 2" key="1">
    <citation type="submission" date="2024-03" db="EMBL/GenBank/DDBJ databases">
        <title>Complete genome of BD2.</title>
        <authorList>
            <person name="Cao G."/>
        </authorList>
    </citation>
    <scope>NUCLEOTIDE SEQUENCE [LARGE SCALE GENOMIC DNA]</scope>
    <source>
        <strain evidence="1 2">BD2</strain>
    </source>
</reference>
<name>A0ABZ2RLW8_ECTME</name>